<reference evidence="4 5" key="1">
    <citation type="submission" date="2022-01" db="EMBL/GenBank/DDBJ databases">
        <authorList>
            <person name="Xiong W."/>
            <person name="Schranz E."/>
        </authorList>
    </citation>
    <scope>NUCLEOTIDE SEQUENCE [LARGE SCALE GENOMIC DNA]</scope>
</reference>
<evidence type="ECO:0000313" key="5">
    <source>
        <dbReference type="Proteomes" id="UP001157418"/>
    </source>
</evidence>
<dbReference type="InterPro" id="IPR036875">
    <property type="entry name" value="Znf_CCHC_sf"/>
</dbReference>
<feature type="region of interest" description="Disordered" evidence="2">
    <location>
        <begin position="82"/>
        <end position="101"/>
    </location>
</feature>
<keyword evidence="5" id="KW-1185">Reference proteome</keyword>
<dbReference type="Pfam" id="PF00098">
    <property type="entry name" value="zf-CCHC"/>
    <property type="match status" value="1"/>
</dbReference>
<dbReference type="SMART" id="SM00343">
    <property type="entry name" value="ZnF_C2HC"/>
    <property type="match status" value="1"/>
</dbReference>
<evidence type="ECO:0000256" key="1">
    <source>
        <dbReference type="PROSITE-ProRule" id="PRU00047"/>
    </source>
</evidence>
<evidence type="ECO:0000256" key="2">
    <source>
        <dbReference type="SAM" id="MobiDB-lite"/>
    </source>
</evidence>
<protein>
    <recommendedName>
        <fullName evidence="3">CCHC-type domain-containing protein</fullName>
    </recommendedName>
</protein>
<feature type="compositionally biased region" description="Polar residues" evidence="2">
    <location>
        <begin position="33"/>
        <end position="57"/>
    </location>
</feature>
<sequence>MKGKSIPSTPASAPVLAIGQGKGKKRKGPPKQNWKSKAQAGSSSNGPKAKPNGSTPHVSDPKEAVCFYCNQKGHWKRSCPQYLQDIKDGKVKPSSAGSKGK</sequence>
<comment type="caution">
    <text evidence="4">The sequence shown here is derived from an EMBL/GenBank/DDBJ whole genome shotgun (WGS) entry which is preliminary data.</text>
</comment>
<organism evidence="4 5">
    <name type="scientific">Lactuca virosa</name>
    <dbReference type="NCBI Taxonomy" id="75947"/>
    <lineage>
        <taxon>Eukaryota</taxon>
        <taxon>Viridiplantae</taxon>
        <taxon>Streptophyta</taxon>
        <taxon>Embryophyta</taxon>
        <taxon>Tracheophyta</taxon>
        <taxon>Spermatophyta</taxon>
        <taxon>Magnoliopsida</taxon>
        <taxon>eudicotyledons</taxon>
        <taxon>Gunneridae</taxon>
        <taxon>Pentapetalae</taxon>
        <taxon>asterids</taxon>
        <taxon>campanulids</taxon>
        <taxon>Asterales</taxon>
        <taxon>Asteraceae</taxon>
        <taxon>Cichorioideae</taxon>
        <taxon>Cichorieae</taxon>
        <taxon>Lactucinae</taxon>
        <taxon>Lactuca</taxon>
    </lineage>
</organism>
<dbReference type="AlphaFoldDB" id="A0AAU9NAY4"/>
<feature type="domain" description="CCHC-type" evidence="3">
    <location>
        <begin position="66"/>
        <end position="81"/>
    </location>
</feature>
<dbReference type="SUPFAM" id="SSF57756">
    <property type="entry name" value="Retrovirus zinc finger-like domains"/>
    <property type="match status" value="1"/>
</dbReference>
<evidence type="ECO:0000313" key="4">
    <source>
        <dbReference type="EMBL" id="CAH1433729.1"/>
    </source>
</evidence>
<keyword evidence="1" id="KW-0862">Zinc</keyword>
<feature type="region of interest" description="Disordered" evidence="2">
    <location>
        <begin position="1"/>
        <end position="61"/>
    </location>
</feature>
<accession>A0AAU9NAY4</accession>
<dbReference type="EMBL" id="CAKMRJ010003334">
    <property type="protein sequence ID" value="CAH1433729.1"/>
    <property type="molecule type" value="Genomic_DNA"/>
</dbReference>
<evidence type="ECO:0000259" key="3">
    <source>
        <dbReference type="PROSITE" id="PS50158"/>
    </source>
</evidence>
<dbReference type="Gene3D" id="4.10.60.10">
    <property type="entry name" value="Zinc finger, CCHC-type"/>
    <property type="match status" value="1"/>
</dbReference>
<feature type="compositionally biased region" description="Polar residues" evidence="2">
    <location>
        <begin position="1"/>
        <end position="11"/>
    </location>
</feature>
<name>A0AAU9NAY4_9ASTR</name>
<dbReference type="GO" id="GO:0008270">
    <property type="term" value="F:zinc ion binding"/>
    <property type="evidence" value="ECO:0007669"/>
    <property type="project" value="UniProtKB-KW"/>
</dbReference>
<gene>
    <name evidence="4" type="ORF">LVIROSA_LOCUS20304</name>
</gene>
<proteinExistence type="predicted"/>
<dbReference type="Proteomes" id="UP001157418">
    <property type="component" value="Unassembled WGS sequence"/>
</dbReference>
<keyword evidence="1" id="KW-0479">Metal-binding</keyword>
<dbReference type="PROSITE" id="PS50158">
    <property type="entry name" value="ZF_CCHC"/>
    <property type="match status" value="1"/>
</dbReference>
<dbReference type="GO" id="GO:0003676">
    <property type="term" value="F:nucleic acid binding"/>
    <property type="evidence" value="ECO:0007669"/>
    <property type="project" value="InterPro"/>
</dbReference>
<dbReference type="InterPro" id="IPR001878">
    <property type="entry name" value="Znf_CCHC"/>
</dbReference>
<keyword evidence="1" id="KW-0863">Zinc-finger</keyword>